<gene>
    <name evidence="1" type="ORF">EIP91_002815</name>
</gene>
<proteinExistence type="predicted"/>
<protein>
    <submittedName>
        <fullName evidence="1">Uncharacterized protein</fullName>
    </submittedName>
</protein>
<accession>A0A4R0RJY9</accession>
<sequence>MTEVMNPVNALPPPFEKVISKDEPDTPMYGWAITEDESRRLTAFFGRDFKETGLCGTYVTGPPMPCINCGKWTEFIDWVYTALQRSVHSKDFMFQALKNKQRPQENAHDVYCSGCGALTHCRTGNNREGVAANIDLAGNLKKGASTYSKGSYNTDTKDASAGVSYWDKYLRNILGIKGPTEGNTASDLGSKAGKPTQKSLRWAGIWAGYQPGEIANTSKDEHQVQATFWIPSNPWTDYLSDHQGKKDVKADEEPNEATRWAGIWANYEPRKDNGVEDIETQVSRTLWIPSNPWFMYSSSKNTNNVKADEENNEATRWAGAWANYQPGQDKNGRETVEEHVETSETALQGEVQALAV</sequence>
<organism evidence="1 2">
    <name type="scientific">Steccherinum ochraceum</name>
    <dbReference type="NCBI Taxonomy" id="92696"/>
    <lineage>
        <taxon>Eukaryota</taxon>
        <taxon>Fungi</taxon>
        <taxon>Dikarya</taxon>
        <taxon>Basidiomycota</taxon>
        <taxon>Agaricomycotina</taxon>
        <taxon>Agaricomycetes</taxon>
        <taxon>Polyporales</taxon>
        <taxon>Steccherinaceae</taxon>
        <taxon>Steccherinum</taxon>
    </lineage>
</organism>
<evidence type="ECO:0000313" key="1">
    <source>
        <dbReference type="EMBL" id="TCD65329.1"/>
    </source>
</evidence>
<dbReference type="Proteomes" id="UP000292702">
    <property type="component" value="Unassembled WGS sequence"/>
</dbReference>
<dbReference type="EMBL" id="RWJN01000187">
    <property type="protein sequence ID" value="TCD65329.1"/>
    <property type="molecule type" value="Genomic_DNA"/>
</dbReference>
<dbReference type="OrthoDB" id="2927810at2759"/>
<comment type="caution">
    <text evidence="1">The sequence shown here is derived from an EMBL/GenBank/DDBJ whole genome shotgun (WGS) entry which is preliminary data.</text>
</comment>
<evidence type="ECO:0000313" key="2">
    <source>
        <dbReference type="Proteomes" id="UP000292702"/>
    </source>
</evidence>
<dbReference type="AlphaFoldDB" id="A0A4R0RJY9"/>
<name>A0A4R0RJY9_9APHY</name>
<reference evidence="1 2" key="1">
    <citation type="submission" date="2018-11" db="EMBL/GenBank/DDBJ databases">
        <title>Genome assembly of Steccherinum ochraceum LE-BIN_3174, the white-rot fungus of the Steccherinaceae family (The Residual Polyporoid clade, Polyporales, Basidiomycota).</title>
        <authorList>
            <person name="Fedorova T.V."/>
            <person name="Glazunova O.A."/>
            <person name="Landesman E.O."/>
            <person name="Moiseenko K.V."/>
            <person name="Psurtseva N.V."/>
            <person name="Savinova O.S."/>
            <person name="Shakhova N.V."/>
            <person name="Tyazhelova T.V."/>
            <person name="Vasina D.V."/>
        </authorList>
    </citation>
    <scope>NUCLEOTIDE SEQUENCE [LARGE SCALE GENOMIC DNA]</scope>
    <source>
        <strain evidence="1 2">LE-BIN_3174</strain>
    </source>
</reference>
<keyword evidence="2" id="KW-1185">Reference proteome</keyword>